<keyword evidence="8 10" id="KW-0503">Monooxygenase</keyword>
<dbReference type="Pfam" id="PF00067">
    <property type="entry name" value="p450"/>
    <property type="match status" value="1"/>
</dbReference>
<name>A0AAW0DNA8_9AGAR</name>
<dbReference type="Proteomes" id="UP001362999">
    <property type="component" value="Unassembled WGS sequence"/>
</dbReference>
<dbReference type="PANTHER" id="PTHR46300:SF1">
    <property type="entry name" value="P450, PUTATIVE (EUROFUNG)-RELATED"/>
    <property type="match status" value="1"/>
</dbReference>
<evidence type="ECO:0000313" key="11">
    <source>
        <dbReference type="EMBL" id="KAK7052519.1"/>
    </source>
</evidence>
<dbReference type="InterPro" id="IPR050364">
    <property type="entry name" value="Cytochrome_P450_fung"/>
</dbReference>
<comment type="similarity">
    <text evidence="3 10">Belongs to the cytochrome P450 family.</text>
</comment>
<dbReference type="InterPro" id="IPR001128">
    <property type="entry name" value="Cyt_P450"/>
</dbReference>
<dbReference type="AlphaFoldDB" id="A0AAW0DNA8"/>
<organism evidence="11 12">
    <name type="scientific">Favolaschia claudopus</name>
    <dbReference type="NCBI Taxonomy" id="2862362"/>
    <lineage>
        <taxon>Eukaryota</taxon>
        <taxon>Fungi</taxon>
        <taxon>Dikarya</taxon>
        <taxon>Basidiomycota</taxon>
        <taxon>Agaricomycotina</taxon>
        <taxon>Agaricomycetes</taxon>
        <taxon>Agaricomycetidae</taxon>
        <taxon>Agaricales</taxon>
        <taxon>Marasmiineae</taxon>
        <taxon>Mycenaceae</taxon>
        <taxon>Favolaschia</taxon>
    </lineage>
</organism>
<evidence type="ECO:0000256" key="5">
    <source>
        <dbReference type="ARBA" id="ARBA00022723"/>
    </source>
</evidence>
<evidence type="ECO:0000256" key="7">
    <source>
        <dbReference type="ARBA" id="ARBA00023004"/>
    </source>
</evidence>
<dbReference type="GO" id="GO:0005506">
    <property type="term" value="F:iron ion binding"/>
    <property type="evidence" value="ECO:0007669"/>
    <property type="project" value="InterPro"/>
</dbReference>
<evidence type="ECO:0000256" key="1">
    <source>
        <dbReference type="ARBA" id="ARBA00001971"/>
    </source>
</evidence>
<dbReference type="InterPro" id="IPR002401">
    <property type="entry name" value="Cyt_P450_E_grp-I"/>
</dbReference>
<dbReference type="Gene3D" id="1.10.630.10">
    <property type="entry name" value="Cytochrome P450"/>
    <property type="match status" value="1"/>
</dbReference>
<evidence type="ECO:0000256" key="6">
    <source>
        <dbReference type="ARBA" id="ARBA00023002"/>
    </source>
</evidence>
<dbReference type="PANTHER" id="PTHR46300">
    <property type="entry name" value="P450, PUTATIVE (EUROFUNG)-RELATED-RELATED"/>
    <property type="match status" value="1"/>
</dbReference>
<comment type="caution">
    <text evidence="11">The sequence shown here is derived from an EMBL/GenBank/DDBJ whole genome shotgun (WGS) entry which is preliminary data.</text>
</comment>
<evidence type="ECO:0000256" key="9">
    <source>
        <dbReference type="PIRSR" id="PIRSR602401-1"/>
    </source>
</evidence>
<evidence type="ECO:0000256" key="2">
    <source>
        <dbReference type="ARBA" id="ARBA00005179"/>
    </source>
</evidence>
<keyword evidence="5 9" id="KW-0479">Metal-binding</keyword>
<dbReference type="PROSITE" id="PS00086">
    <property type="entry name" value="CYTOCHROME_P450"/>
    <property type="match status" value="1"/>
</dbReference>
<evidence type="ECO:0000256" key="4">
    <source>
        <dbReference type="ARBA" id="ARBA00022617"/>
    </source>
</evidence>
<dbReference type="SUPFAM" id="SSF48264">
    <property type="entry name" value="Cytochrome P450"/>
    <property type="match status" value="1"/>
</dbReference>
<evidence type="ECO:0000256" key="3">
    <source>
        <dbReference type="ARBA" id="ARBA00010617"/>
    </source>
</evidence>
<comment type="cofactor">
    <cofactor evidence="1 9">
        <name>heme</name>
        <dbReference type="ChEBI" id="CHEBI:30413"/>
    </cofactor>
</comment>
<reference evidence="11 12" key="1">
    <citation type="journal article" date="2024" name="J Genomics">
        <title>Draft genome sequencing and assembly of Favolaschia claudopus CIRM-BRFM 2984 isolated from oak limbs.</title>
        <authorList>
            <person name="Navarro D."/>
            <person name="Drula E."/>
            <person name="Chaduli D."/>
            <person name="Cazenave R."/>
            <person name="Ahrendt S."/>
            <person name="Wang J."/>
            <person name="Lipzen A."/>
            <person name="Daum C."/>
            <person name="Barry K."/>
            <person name="Grigoriev I.V."/>
            <person name="Favel A."/>
            <person name="Rosso M.N."/>
            <person name="Martin F."/>
        </authorList>
    </citation>
    <scope>NUCLEOTIDE SEQUENCE [LARGE SCALE GENOMIC DNA]</scope>
    <source>
        <strain evidence="11 12">CIRM-BRFM 2984</strain>
    </source>
</reference>
<feature type="binding site" description="axial binding residue" evidence="9">
    <location>
        <position position="87"/>
    </location>
    <ligand>
        <name>heme</name>
        <dbReference type="ChEBI" id="CHEBI:30413"/>
    </ligand>
    <ligandPart>
        <name>Fe</name>
        <dbReference type="ChEBI" id="CHEBI:18248"/>
    </ligandPart>
</feature>
<protein>
    <submittedName>
        <fullName evidence="11">Cytochrome P450</fullName>
    </submittedName>
</protein>
<evidence type="ECO:0000313" key="12">
    <source>
        <dbReference type="Proteomes" id="UP001362999"/>
    </source>
</evidence>
<dbReference type="GO" id="GO:0004497">
    <property type="term" value="F:monooxygenase activity"/>
    <property type="evidence" value="ECO:0007669"/>
    <property type="project" value="UniProtKB-KW"/>
</dbReference>
<dbReference type="PRINTS" id="PR00463">
    <property type="entry name" value="EP450I"/>
</dbReference>
<keyword evidence="12" id="KW-1185">Reference proteome</keyword>
<accession>A0AAW0DNA8</accession>
<proteinExistence type="inferred from homology"/>
<dbReference type="EMBL" id="JAWWNJ010000007">
    <property type="protein sequence ID" value="KAK7052519.1"/>
    <property type="molecule type" value="Genomic_DNA"/>
</dbReference>
<keyword evidence="7 9" id="KW-0408">Iron</keyword>
<comment type="pathway">
    <text evidence="2">Secondary metabolite biosynthesis.</text>
</comment>
<dbReference type="InterPro" id="IPR036396">
    <property type="entry name" value="Cyt_P450_sf"/>
</dbReference>
<evidence type="ECO:0000256" key="8">
    <source>
        <dbReference type="ARBA" id="ARBA00023033"/>
    </source>
</evidence>
<dbReference type="GO" id="GO:0020037">
    <property type="term" value="F:heme binding"/>
    <property type="evidence" value="ECO:0007669"/>
    <property type="project" value="InterPro"/>
</dbReference>
<sequence length="158" mass="17632">MQQRPSLCSLEHCFLPHDEYRGYRIPANSVIIGTHGTEYSFSAILHDETMYPNPHKFDPERFLLNGKLNPEIRDSAEAAFGFGKRICPGRHVASSTLWITIASVLSTFNVGKATNEDGEVVEPTYEYFPGLVSSPRPFHCSFTPRSAQAVKVIQSTAQ</sequence>
<gene>
    <name evidence="11" type="ORF">R3P38DRAFT_3386897</name>
</gene>
<keyword evidence="6 10" id="KW-0560">Oxidoreductase</keyword>
<dbReference type="GO" id="GO:0016705">
    <property type="term" value="F:oxidoreductase activity, acting on paired donors, with incorporation or reduction of molecular oxygen"/>
    <property type="evidence" value="ECO:0007669"/>
    <property type="project" value="InterPro"/>
</dbReference>
<keyword evidence="4 9" id="KW-0349">Heme</keyword>
<evidence type="ECO:0000256" key="10">
    <source>
        <dbReference type="RuleBase" id="RU000461"/>
    </source>
</evidence>
<dbReference type="InterPro" id="IPR017972">
    <property type="entry name" value="Cyt_P450_CS"/>
</dbReference>